<proteinExistence type="predicted"/>
<sequence length="345" mass="36340">MRLRAKGLLTATGAGLSLLLATAPASAVGPGSEGEVEATGSHEGPTLTSQIRYTGSTGGGGGSKPGDGMAPVGDWTPPACWYEPRTAKEFAKYMEDTYDSVVNMRGQHSYAKTSAGQTRQYYKDGEYKNYNLKKSDEGLWWVAVRDEDRWMEEGAKACSEPPAWVENGETPDLPNAVTPEVLAQLAYDQIRVPETEVSLAPGGASKVNLPTWAWLDRATFKPVEVTASLVANGVNISATTVARPDSLALDPGTPDATLHPASGECGLSGSGSVGEPYAKGKAGQEPPCGVTYLRASGKSAYDLNATVNWKIGWTGTGQPEEQALPDGAFGAGQDVIVEEIQSVNR</sequence>
<comment type="caution">
    <text evidence="1">The sequence shown here is derived from an EMBL/GenBank/DDBJ whole genome shotgun (WGS) entry which is preliminary data.</text>
</comment>
<accession>A0ACC7Y3Y3</accession>
<gene>
    <name evidence="1" type="ORF">G6W56_20480</name>
</gene>
<name>A0ACC7Y3Y3_9ACTN</name>
<protein>
    <submittedName>
        <fullName evidence="1">Uncharacterized protein</fullName>
    </submittedName>
</protein>
<reference evidence="1" key="1">
    <citation type="submission" date="2020-03" db="EMBL/GenBank/DDBJ databases">
        <title>Complete genome sequence of sixteen Streptomyces strains facilitates identification of candidate genes involved in plant growth-promotion in grain legumes and cereals.</title>
        <authorList>
            <person name="Gopalakrishnan S."/>
            <person name="Thakur V."/>
            <person name="Saxena R."/>
            <person name="Vadlamudi S."/>
            <person name="Purohit S."/>
            <person name="Kumar V."/>
            <person name="Rathore A."/>
            <person name="Chitikineni A."/>
            <person name="Varshney R.K."/>
        </authorList>
    </citation>
    <scope>NUCLEOTIDE SEQUENCE</scope>
    <source>
        <strain evidence="1">CAI-93</strain>
    </source>
</reference>
<organism evidence="1 2">
    <name type="scientific">Streptomyces fungicidicus</name>
    <dbReference type="NCBI Taxonomy" id="68203"/>
    <lineage>
        <taxon>Bacteria</taxon>
        <taxon>Bacillati</taxon>
        <taxon>Actinomycetota</taxon>
        <taxon>Actinomycetes</taxon>
        <taxon>Kitasatosporales</taxon>
        <taxon>Streptomycetaceae</taxon>
        <taxon>Streptomyces</taxon>
    </lineage>
</organism>
<evidence type="ECO:0000313" key="2">
    <source>
        <dbReference type="Proteomes" id="UP000556843"/>
    </source>
</evidence>
<evidence type="ECO:0000313" key="1">
    <source>
        <dbReference type="EMBL" id="NUV76478.1"/>
    </source>
</evidence>
<keyword evidence="2" id="KW-1185">Reference proteome</keyword>
<dbReference type="EMBL" id="JAANNW010000018">
    <property type="protein sequence ID" value="NUV76478.1"/>
    <property type="molecule type" value="Genomic_DNA"/>
</dbReference>
<dbReference type="Proteomes" id="UP000556843">
    <property type="component" value="Unassembled WGS sequence"/>
</dbReference>